<dbReference type="FunFam" id="4.10.49.10:FF:000001">
    <property type="entry name" value="Cytochrome c oxidase subunit 7C"/>
    <property type="match status" value="1"/>
</dbReference>
<evidence type="ECO:0000256" key="2">
    <source>
        <dbReference type="ARBA" id="ARBA00004673"/>
    </source>
</evidence>
<evidence type="ECO:0000256" key="6">
    <source>
        <dbReference type="ARBA" id="ARBA00022792"/>
    </source>
</evidence>
<organism evidence="13">
    <name type="scientific">Rhodnius neglectus</name>
    <dbReference type="NCBI Taxonomy" id="72488"/>
    <lineage>
        <taxon>Eukaryota</taxon>
        <taxon>Metazoa</taxon>
        <taxon>Ecdysozoa</taxon>
        <taxon>Arthropoda</taxon>
        <taxon>Hexapoda</taxon>
        <taxon>Insecta</taxon>
        <taxon>Pterygota</taxon>
        <taxon>Neoptera</taxon>
        <taxon>Paraneoptera</taxon>
        <taxon>Hemiptera</taxon>
        <taxon>Heteroptera</taxon>
        <taxon>Panheteroptera</taxon>
        <taxon>Cimicomorpha</taxon>
        <taxon>Reduviidae</taxon>
        <taxon>Triatominae</taxon>
        <taxon>Rhodnius</taxon>
    </lineage>
</organism>
<evidence type="ECO:0000256" key="12">
    <source>
        <dbReference type="SAM" id="Phobius"/>
    </source>
</evidence>
<dbReference type="PANTHER" id="PTHR13313">
    <property type="entry name" value="CYTOCHROME C OXIDASE SUBUNIT VIIC"/>
    <property type="match status" value="1"/>
</dbReference>
<evidence type="ECO:0000256" key="7">
    <source>
        <dbReference type="ARBA" id="ARBA00022946"/>
    </source>
</evidence>
<comment type="subcellular location">
    <subcellularLocation>
        <location evidence="1">Mitochondrion inner membrane</location>
        <topology evidence="1">Single-pass membrane protein</topology>
    </subcellularLocation>
</comment>
<name>A0A0P4VIV3_9HEMI</name>
<evidence type="ECO:0000256" key="3">
    <source>
        <dbReference type="ARBA" id="ARBA00010514"/>
    </source>
</evidence>
<keyword evidence="8 12" id="KW-1133">Transmembrane helix</keyword>
<keyword evidence="9" id="KW-0496">Mitochondrion</keyword>
<dbReference type="AlphaFoldDB" id="A0A0P4VIV3"/>
<proteinExistence type="evidence at transcript level"/>
<dbReference type="InterPro" id="IPR036636">
    <property type="entry name" value="COX7C/Cox8_sf"/>
</dbReference>
<sequence>MIASRFANVARQFSTSASRQGLHGGHLGENLPFSLGSPIRTTIMFLAFLGVPFAAPFIVVRHQMLKK</sequence>
<dbReference type="GO" id="GO:0005743">
    <property type="term" value="C:mitochondrial inner membrane"/>
    <property type="evidence" value="ECO:0007669"/>
    <property type="project" value="UniProtKB-SubCell"/>
</dbReference>
<dbReference type="Gene3D" id="4.10.49.10">
    <property type="entry name" value="Cytochrome c oxidase subunit VIIc"/>
    <property type="match status" value="1"/>
</dbReference>
<dbReference type="Pfam" id="PF02935">
    <property type="entry name" value="COX7C"/>
    <property type="match status" value="1"/>
</dbReference>
<evidence type="ECO:0000256" key="1">
    <source>
        <dbReference type="ARBA" id="ARBA00004434"/>
    </source>
</evidence>
<dbReference type="UniPathway" id="UPA00705"/>
<feature type="transmembrane region" description="Helical" evidence="12">
    <location>
        <begin position="39"/>
        <end position="60"/>
    </location>
</feature>
<accession>A0A0P4VIV3</accession>
<evidence type="ECO:0000256" key="11">
    <source>
        <dbReference type="ARBA" id="ARBA00031140"/>
    </source>
</evidence>
<protein>
    <recommendedName>
        <fullName evidence="4">Cytochrome c oxidase subunit 7C, mitochondrial</fullName>
    </recommendedName>
    <alternativeName>
        <fullName evidence="11">Cytochrome c oxidase polypeptide VIIc</fullName>
    </alternativeName>
</protein>
<dbReference type="GO" id="GO:0006123">
    <property type="term" value="P:mitochondrial electron transport, cytochrome c to oxygen"/>
    <property type="evidence" value="ECO:0007669"/>
    <property type="project" value="InterPro"/>
</dbReference>
<evidence type="ECO:0000256" key="10">
    <source>
        <dbReference type="ARBA" id="ARBA00023136"/>
    </source>
</evidence>
<evidence type="ECO:0000256" key="5">
    <source>
        <dbReference type="ARBA" id="ARBA00022692"/>
    </source>
</evidence>
<keyword evidence="7" id="KW-0809">Transit peptide</keyword>
<evidence type="ECO:0000256" key="4">
    <source>
        <dbReference type="ARBA" id="ARBA00017004"/>
    </source>
</evidence>
<dbReference type="EMBL" id="GDKW01001764">
    <property type="protein sequence ID" value="JAI54831.1"/>
    <property type="molecule type" value="mRNA"/>
</dbReference>
<keyword evidence="10 12" id="KW-0472">Membrane</keyword>
<dbReference type="PANTHER" id="PTHR13313:SF0">
    <property type="entry name" value="CYTOCHROME C OXIDASE SUBUNIT 7C, MITOCHONDRIAL"/>
    <property type="match status" value="1"/>
</dbReference>
<dbReference type="InterPro" id="IPR004202">
    <property type="entry name" value="COX7C/Cox8"/>
</dbReference>
<dbReference type="GO" id="GO:0045277">
    <property type="term" value="C:respiratory chain complex IV"/>
    <property type="evidence" value="ECO:0007669"/>
    <property type="project" value="InterPro"/>
</dbReference>
<comment type="pathway">
    <text evidence="2">Energy metabolism; oxidative phosphorylation.</text>
</comment>
<keyword evidence="5 12" id="KW-0812">Transmembrane</keyword>
<evidence type="ECO:0000256" key="9">
    <source>
        <dbReference type="ARBA" id="ARBA00023128"/>
    </source>
</evidence>
<reference evidence="13" key="1">
    <citation type="journal article" date="2016" name="PLoS Negl. Trop. Dis.">
        <title>A Deep Insight into the Sialome of Rhodnius neglectus, a Vector of Chagas Disease.</title>
        <authorList>
            <person name="Santiago P.B."/>
            <person name="Assumpcao T.C."/>
            <person name="Araujo C.N."/>
            <person name="Bastos I.M."/>
            <person name="Neves D."/>
            <person name="Silva I.G."/>
            <person name="Charneau S."/>
            <person name="Queiroz R.M."/>
            <person name="Raiol T."/>
            <person name="Oliveira J.V."/>
            <person name="Sousa M.V."/>
            <person name="Calvo E."/>
            <person name="Ribeiro J.M."/>
            <person name="Santana J.M."/>
        </authorList>
    </citation>
    <scope>NUCLEOTIDE SEQUENCE</scope>
    <source>
        <tissue evidence="13">Salivary glands</tissue>
    </source>
</reference>
<evidence type="ECO:0000256" key="8">
    <source>
        <dbReference type="ARBA" id="ARBA00022989"/>
    </source>
</evidence>
<keyword evidence="6" id="KW-0999">Mitochondrion inner membrane</keyword>
<evidence type="ECO:0000313" key="13">
    <source>
        <dbReference type="EMBL" id="JAI54831.1"/>
    </source>
</evidence>
<comment type="similarity">
    <text evidence="3">Belongs to the cytochrome c oxidase VIIc family.</text>
</comment>
<dbReference type="SUPFAM" id="SSF81427">
    <property type="entry name" value="Mitochondrial cytochrome c oxidase subunit VIIc (aka VIIIa)"/>
    <property type="match status" value="1"/>
</dbReference>